<dbReference type="EMBL" id="DS985241">
    <property type="protein sequence ID" value="EDV29377.1"/>
    <property type="molecule type" value="Genomic_DNA"/>
</dbReference>
<dbReference type="eggNOG" id="KOG0531">
    <property type="taxonomic scope" value="Eukaryota"/>
</dbReference>
<dbReference type="OMA" id="NVFDDDW"/>
<dbReference type="InterPro" id="IPR025875">
    <property type="entry name" value="Leu-rich_rpt_4"/>
</dbReference>
<dbReference type="PROSITE" id="PS51450">
    <property type="entry name" value="LRR"/>
    <property type="match status" value="1"/>
</dbReference>
<dbReference type="InterPro" id="IPR040091">
    <property type="entry name" value="LRRC56"/>
</dbReference>
<dbReference type="Pfam" id="PF12799">
    <property type="entry name" value="LRR_4"/>
    <property type="match status" value="1"/>
</dbReference>
<gene>
    <name evidence="4" type="ORF">TRIADDRAFT_51623</name>
</gene>
<evidence type="ECO:0000256" key="1">
    <source>
        <dbReference type="ARBA" id="ARBA00022614"/>
    </source>
</evidence>
<feature type="compositionally biased region" description="Polar residues" evidence="3">
    <location>
        <begin position="305"/>
        <end position="323"/>
    </location>
</feature>
<evidence type="ECO:0000313" key="4">
    <source>
        <dbReference type="EMBL" id="EDV29377.1"/>
    </source>
</evidence>
<proteinExistence type="predicted"/>
<evidence type="ECO:0000256" key="2">
    <source>
        <dbReference type="ARBA" id="ARBA00022737"/>
    </source>
</evidence>
<keyword evidence="2" id="KW-0677">Repeat</keyword>
<feature type="region of interest" description="Disordered" evidence="3">
    <location>
        <begin position="1"/>
        <end position="20"/>
    </location>
</feature>
<dbReference type="PANTHER" id="PTHR22708:SF0">
    <property type="entry name" value="LEUCINE-RICH REPEAT-CONTAINING PROTEIN 56"/>
    <property type="match status" value="1"/>
</dbReference>
<dbReference type="Proteomes" id="UP000009022">
    <property type="component" value="Unassembled WGS sequence"/>
</dbReference>
<dbReference type="HOGENOM" id="CLU_489477_0_0_1"/>
<dbReference type="InterPro" id="IPR001611">
    <property type="entry name" value="Leu-rich_rpt"/>
</dbReference>
<keyword evidence="5" id="KW-1185">Reference proteome</keyword>
<dbReference type="KEGG" id="tad:TRIADDRAFT_51623"/>
<evidence type="ECO:0008006" key="6">
    <source>
        <dbReference type="Google" id="ProtNLM"/>
    </source>
</evidence>
<dbReference type="PANTHER" id="PTHR22708">
    <property type="entry name" value="LEUCINE-RICH REPEAT-CONTAINING PROTEIN 56"/>
    <property type="match status" value="1"/>
</dbReference>
<dbReference type="OrthoDB" id="676979at2759"/>
<protein>
    <recommendedName>
        <fullName evidence="6">Leucine-rich repeat-containing protein 56</fullName>
    </recommendedName>
</protein>
<dbReference type="STRING" id="10228.B3RK48"/>
<dbReference type="GeneID" id="6748986"/>
<dbReference type="AlphaFoldDB" id="B3RK48"/>
<dbReference type="RefSeq" id="XP_002108579.1">
    <property type="nucleotide sequence ID" value="XM_002108543.1"/>
</dbReference>
<sequence length="557" mass="62564">MACAEPKANNNQSYSINRGIADEEFTTEEIENETAPSNSHRLIQITSYSTLRENPEPSQKDNEDADLFEEYLSPRKLQSLTGCTNLGEVNYLEIRVNTTDNTLGNFGIWLPNLYELKLTNSIISSVRDLGTSLVNLKILWMPRCQLNEVDGISCLSSLKELYLAYNTINDISPISMLENIEVLDLEGNGVNSSSQIGFLTLCPALVTLTLEGNPVCFSPDINASQEEIENYNYKNTVRTTLPNLKFIDNEPVDQIAFDMVDEKQHIEDRSYQEQYENMAHTPPINQRPNSGRLKSESQILRRPQSVASTRSVSPMLTPTPSSLDQTSTLLMENDNSSSLTHGSSEVICGNPVRALRSRKKNKDLLSKSMDAFKSYKTATAVLYSSTPSTTGFHPEHTYEEESRGSISKEDVITELKAWKTQYERVTLGIDNIEMSAIQESESEESPRNESKKTINPLPPTPTRPKAPTTRPRTASDYRTRKFKKGFITQSTTSLTSRSEKELSANKMRRSYDETLLGESGDPRVHSAVVKHEIDRVDIIRRPITRAGFHTRAKSQGL</sequence>
<reference evidence="4 5" key="1">
    <citation type="journal article" date="2008" name="Nature">
        <title>The Trichoplax genome and the nature of placozoans.</title>
        <authorList>
            <person name="Srivastava M."/>
            <person name="Begovic E."/>
            <person name="Chapman J."/>
            <person name="Putnam N.H."/>
            <person name="Hellsten U."/>
            <person name="Kawashima T."/>
            <person name="Kuo A."/>
            <person name="Mitros T."/>
            <person name="Salamov A."/>
            <person name="Carpenter M.L."/>
            <person name="Signorovitch A.Y."/>
            <person name="Moreno M.A."/>
            <person name="Kamm K."/>
            <person name="Grimwood J."/>
            <person name="Schmutz J."/>
            <person name="Shapiro H."/>
            <person name="Grigoriev I.V."/>
            <person name="Buss L.W."/>
            <person name="Schierwater B."/>
            <person name="Dellaporta S.L."/>
            <person name="Rokhsar D.S."/>
        </authorList>
    </citation>
    <scope>NUCLEOTIDE SEQUENCE [LARGE SCALE GENOMIC DNA]</scope>
    <source>
        <strain evidence="4 5">Grell-BS-1999</strain>
    </source>
</reference>
<feature type="region of interest" description="Disordered" evidence="3">
    <location>
        <begin position="438"/>
        <end position="479"/>
    </location>
</feature>
<name>B3RK48_TRIAD</name>
<organism evidence="4 5">
    <name type="scientific">Trichoplax adhaerens</name>
    <name type="common">Trichoplax reptans</name>
    <dbReference type="NCBI Taxonomy" id="10228"/>
    <lineage>
        <taxon>Eukaryota</taxon>
        <taxon>Metazoa</taxon>
        <taxon>Placozoa</taxon>
        <taxon>Uniplacotomia</taxon>
        <taxon>Trichoplacea</taxon>
        <taxon>Trichoplacidae</taxon>
        <taxon>Trichoplax</taxon>
    </lineage>
</organism>
<dbReference type="CTD" id="6748986"/>
<dbReference type="FunCoup" id="B3RK48">
    <property type="interactions" value="25"/>
</dbReference>
<evidence type="ECO:0000256" key="3">
    <source>
        <dbReference type="SAM" id="MobiDB-lite"/>
    </source>
</evidence>
<accession>B3RK48</accession>
<dbReference type="SUPFAM" id="SSF52058">
    <property type="entry name" value="L domain-like"/>
    <property type="match status" value="1"/>
</dbReference>
<keyword evidence="1" id="KW-0433">Leucine-rich repeat</keyword>
<dbReference type="InParanoid" id="B3RK48"/>
<feature type="region of interest" description="Disordered" evidence="3">
    <location>
        <begin position="279"/>
        <end position="323"/>
    </location>
</feature>
<evidence type="ECO:0000313" key="5">
    <source>
        <dbReference type="Proteomes" id="UP000009022"/>
    </source>
</evidence>
<dbReference type="InterPro" id="IPR032675">
    <property type="entry name" value="LRR_dom_sf"/>
</dbReference>
<dbReference type="PhylomeDB" id="B3RK48"/>
<dbReference type="Gene3D" id="3.80.10.10">
    <property type="entry name" value="Ribonuclease Inhibitor"/>
    <property type="match status" value="1"/>
</dbReference>